<dbReference type="AlphaFoldDB" id="A0A7S3R0Y7"/>
<name>A0A7S3R0Y7_DUNTE</name>
<organism evidence="2">
    <name type="scientific">Dunaliella tertiolecta</name>
    <name type="common">Green alga</name>
    <dbReference type="NCBI Taxonomy" id="3047"/>
    <lineage>
        <taxon>Eukaryota</taxon>
        <taxon>Viridiplantae</taxon>
        <taxon>Chlorophyta</taxon>
        <taxon>core chlorophytes</taxon>
        <taxon>Chlorophyceae</taxon>
        <taxon>CS clade</taxon>
        <taxon>Chlamydomonadales</taxon>
        <taxon>Dunaliellaceae</taxon>
        <taxon>Dunaliella</taxon>
    </lineage>
</organism>
<feature type="region of interest" description="Disordered" evidence="1">
    <location>
        <begin position="1"/>
        <end position="60"/>
    </location>
</feature>
<protein>
    <submittedName>
        <fullName evidence="2">Uncharacterized protein</fullName>
    </submittedName>
</protein>
<evidence type="ECO:0000313" key="2">
    <source>
        <dbReference type="EMBL" id="CAE0499028.1"/>
    </source>
</evidence>
<accession>A0A7S3R0Y7</accession>
<sequence length="288" mass="31979">MVMPQTPQAPYATISEPAYGEVPGSRPNWQASNFADRGRKHLQGNVDEIGSGGIHKWNDTGKMPIERRQFRDGEYKTKVASYAPAYSEPIIQGANQQYFSRRALGTEPNETYRRTTRHIPPPPIIERPGGKKLIPEPYGAPPQPRGLFTHPTNVNKIPETLPEPAMPRSSRPPGATILRESDQELSYEHALGRKVRVNSATYRGTGRAGDLSQSFAPTKRPEDTGSFFKNLKDSPTFTRFVSSLPAPPSVSPHQRRAQELQRLQAAERNADRMLVSSLTLPDEGDEAS</sequence>
<reference evidence="2" key="1">
    <citation type="submission" date="2021-01" db="EMBL/GenBank/DDBJ databases">
        <authorList>
            <person name="Corre E."/>
            <person name="Pelletier E."/>
            <person name="Niang G."/>
            <person name="Scheremetjew M."/>
            <person name="Finn R."/>
            <person name="Kale V."/>
            <person name="Holt S."/>
            <person name="Cochrane G."/>
            <person name="Meng A."/>
            <person name="Brown T."/>
            <person name="Cohen L."/>
        </authorList>
    </citation>
    <scope>NUCLEOTIDE SEQUENCE</scope>
    <source>
        <strain evidence="2">CCMP1320</strain>
    </source>
</reference>
<evidence type="ECO:0000256" key="1">
    <source>
        <dbReference type="SAM" id="MobiDB-lite"/>
    </source>
</evidence>
<feature type="region of interest" description="Disordered" evidence="1">
    <location>
        <begin position="266"/>
        <end position="288"/>
    </location>
</feature>
<feature type="region of interest" description="Disordered" evidence="1">
    <location>
        <begin position="240"/>
        <end position="259"/>
    </location>
</feature>
<gene>
    <name evidence="2" type="ORF">DTER00134_LOCUS14101</name>
</gene>
<dbReference type="EMBL" id="HBIP01023534">
    <property type="protein sequence ID" value="CAE0499028.1"/>
    <property type="molecule type" value="Transcribed_RNA"/>
</dbReference>
<feature type="region of interest" description="Disordered" evidence="1">
    <location>
        <begin position="204"/>
        <end position="225"/>
    </location>
</feature>
<proteinExistence type="predicted"/>